<evidence type="ECO:0000256" key="1">
    <source>
        <dbReference type="ARBA" id="ARBA00010923"/>
    </source>
</evidence>
<gene>
    <name evidence="5" type="ORF">GMI68_02350</name>
</gene>
<comment type="caution">
    <text evidence="5">The sequence shown here is derived from an EMBL/GenBank/DDBJ whole genome shotgun (WGS) entry which is preliminary data.</text>
</comment>
<dbReference type="EMBL" id="WPCR01000002">
    <property type="protein sequence ID" value="NHM13623.1"/>
    <property type="molecule type" value="Genomic_DNA"/>
</dbReference>
<organism evidence="5 6">
    <name type="scientific">Xiamenia xianingshaonis</name>
    <dbReference type="NCBI Taxonomy" id="2682776"/>
    <lineage>
        <taxon>Bacteria</taxon>
        <taxon>Bacillati</taxon>
        <taxon>Actinomycetota</taxon>
        <taxon>Coriobacteriia</taxon>
        <taxon>Eggerthellales</taxon>
        <taxon>Eggerthellaceae</taxon>
        <taxon>Xiamenia</taxon>
    </lineage>
</organism>
<dbReference type="Gene3D" id="1.10.287.1120">
    <property type="entry name" value="Bipartite methylase S protein"/>
    <property type="match status" value="1"/>
</dbReference>
<dbReference type="PANTHER" id="PTHR30408">
    <property type="entry name" value="TYPE-1 RESTRICTION ENZYME ECOKI SPECIFICITY PROTEIN"/>
    <property type="match status" value="1"/>
</dbReference>
<dbReference type="CDD" id="cd17273">
    <property type="entry name" value="RMtype1_S_EcoJA69PI-TRD1-CR1_like"/>
    <property type="match status" value="1"/>
</dbReference>
<dbReference type="GO" id="GO:0004519">
    <property type="term" value="F:endonuclease activity"/>
    <property type="evidence" value="ECO:0007669"/>
    <property type="project" value="UniProtKB-KW"/>
</dbReference>
<dbReference type="Gene3D" id="3.90.220.20">
    <property type="entry name" value="DNA methylase specificity domains"/>
    <property type="match status" value="1"/>
</dbReference>
<evidence type="ECO:0000256" key="3">
    <source>
        <dbReference type="ARBA" id="ARBA00023125"/>
    </source>
</evidence>
<evidence type="ECO:0000259" key="4">
    <source>
        <dbReference type="Pfam" id="PF01420"/>
    </source>
</evidence>
<keyword evidence="6" id="KW-1185">Reference proteome</keyword>
<keyword evidence="3" id="KW-0238">DNA-binding</keyword>
<dbReference type="InterPro" id="IPR000055">
    <property type="entry name" value="Restrct_endonuc_typeI_TRD"/>
</dbReference>
<dbReference type="InterPro" id="IPR052021">
    <property type="entry name" value="Type-I_RS_S_subunit"/>
</dbReference>
<protein>
    <submittedName>
        <fullName evidence="5">Restriction endonuclease subunit S</fullName>
    </submittedName>
</protein>
<keyword evidence="5" id="KW-0255">Endonuclease</keyword>
<accession>A0ABX0IHC8</accession>
<keyword evidence="5" id="KW-0378">Hydrolase</keyword>
<name>A0ABX0IHC8_9ACTN</name>
<evidence type="ECO:0000313" key="5">
    <source>
        <dbReference type="EMBL" id="NHM13623.1"/>
    </source>
</evidence>
<keyword evidence="2" id="KW-0680">Restriction system</keyword>
<sequence length="246" mass="26388">MSDSLGQIGLYPSSGDDFVVQPDLHLPNDCLEQCLLARYDHLFGGTSAYDGTIADIGDVVGGATPSKKRPEYYSHDGIGWITPRDLSNTSDKFIAHGADGITMAGYNSCSVKKLPAGTVLFSSRAPIGYIAIATDEVTTNQGFKSVVPHTEIGTAFVYCFLVCNKDRIADAGSGTTFPEVSGKTMAGIELALPNINLCAKFEEWAAPLLEQQRCLEEENRQLGNLRDTLLPKLMSGEIDVSSVSAE</sequence>
<dbReference type="SUPFAM" id="SSF116734">
    <property type="entry name" value="DNA methylase specificity domain"/>
    <property type="match status" value="1"/>
</dbReference>
<reference evidence="5 6" key="1">
    <citation type="submission" date="2019-11" db="EMBL/GenBank/DDBJ databases">
        <title>Eggerthellaceae novel genus isolated from the rectal contents of marmort.</title>
        <authorList>
            <person name="Zhang G."/>
        </authorList>
    </citation>
    <scope>NUCLEOTIDE SEQUENCE [LARGE SCALE GENOMIC DNA]</scope>
    <source>
        <strain evidence="6">zg-886</strain>
    </source>
</reference>
<keyword evidence="5" id="KW-0540">Nuclease</keyword>
<proteinExistence type="inferred from homology"/>
<comment type="similarity">
    <text evidence="1">Belongs to the type-I restriction system S methylase family.</text>
</comment>
<evidence type="ECO:0000313" key="6">
    <source>
        <dbReference type="Proteomes" id="UP000636394"/>
    </source>
</evidence>
<dbReference type="PANTHER" id="PTHR30408:SF12">
    <property type="entry name" value="TYPE I RESTRICTION ENZYME MJAVIII SPECIFICITY SUBUNIT"/>
    <property type="match status" value="1"/>
</dbReference>
<dbReference type="Pfam" id="PF01420">
    <property type="entry name" value="Methylase_S"/>
    <property type="match status" value="1"/>
</dbReference>
<dbReference type="InterPro" id="IPR044946">
    <property type="entry name" value="Restrct_endonuc_typeI_TRD_sf"/>
</dbReference>
<evidence type="ECO:0000256" key="2">
    <source>
        <dbReference type="ARBA" id="ARBA00022747"/>
    </source>
</evidence>
<dbReference type="Proteomes" id="UP000636394">
    <property type="component" value="Unassembled WGS sequence"/>
</dbReference>
<feature type="domain" description="Type I restriction modification DNA specificity" evidence="4">
    <location>
        <begin position="52"/>
        <end position="195"/>
    </location>
</feature>